<protein>
    <submittedName>
        <fullName evidence="2">Uncharacterized protein</fullName>
    </submittedName>
</protein>
<proteinExistence type="predicted"/>
<evidence type="ECO:0000313" key="3">
    <source>
        <dbReference type="Proteomes" id="UP000663881"/>
    </source>
</evidence>
<accession>A0A819A9M0</accession>
<dbReference type="EMBL" id="CAJOAY010001049">
    <property type="protein sequence ID" value="CAF3784231.1"/>
    <property type="molecule type" value="Genomic_DNA"/>
</dbReference>
<dbReference type="Proteomes" id="UP000663891">
    <property type="component" value="Unassembled WGS sequence"/>
</dbReference>
<gene>
    <name evidence="2" type="ORF">OKA104_LOCUS17536</name>
    <name evidence="1" type="ORF">VCS650_LOCUS22314</name>
</gene>
<name>A0A819A9M0_9BILA</name>
<evidence type="ECO:0000313" key="2">
    <source>
        <dbReference type="EMBL" id="CAF3784231.1"/>
    </source>
</evidence>
<dbReference type="AlphaFoldDB" id="A0A819A9M0"/>
<dbReference type="Proteomes" id="UP000663881">
    <property type="component" value="Unassembled WGS sequence"/>
</dbReference>
<dbReference type="EMBL" id="CAJNON010000250">
    <property type="protein sequence ID" value="CAF1141817.1"/>
    <property type="molecule type" value="Genomic_DNA"/>
</dbReference>
<evidence type="ECO:0000313" key="1">
    <source>
        <dbReference type="EMBL" id="CAF1141817.1"/>
    </source>
</evidence>
<organism evidence="2 3">
    <name type="scientific">Adineta steineri</name>
    <dbReference type="NCBI Taxonomy" id="433720"/>
    <lineage>
        <taxon>Eukaryota</taxon>
        <taxon>Metazoa</taxon>
        <taxon>Spiralia</taxon>
        <taxon>Gnathifera</taxon>
        <taxon>Rotifera</taxon>
        <taxon>Eurotatoria</taxon>
        <taxon>Bdelloidea</taxon>
        <taxon>Adinetida</taxon>
        <taxon>Adinetidae</taxon>
        <taxon>Adineta</taxon>
    </lineage>
</organism>
<comment type="caution">
    <text evidence="2">The sequence shown here is derived from an EMBL/GenBank/DDBJ whole genome shotgun (WGS) entry which is preliminary data.</text>
</comment>
<reference evidence="2" key="1">
    <citation type="submission" date="2021-02" db="EMBL/GenBank/DDBJ databases">
        <authorList>
            <person name="Nowell W R."/>
        </authorList>
    </citation>
    <scope>NUCLEOTIDE SEQUENCE</scope>
</reference>
<sequence length="168" mass="19622">MTTRPRLFARTCEVNPNSEQLSSSKKFIILLLDLFSSDIHLRKELDHLSNCHCFRAYSINNCLDLIYQDGIKDGLILLIISTQFFNFVFDTLLEIVPQLSYIYLFDTTPYNQDSVRDLRLRGIFDNVQLLTEQIRQDIENFEVSTHKSKGIQYILEDSVTFFLVSILL</sequence>